<accession>A0A7J8TKK4</accession>
<organism evidence="1 2">
    <name type="scientific">Gossypium davidsonii</name>
    <name type="common">Davidson's cotton</name>
    <name type="synonym">Gossypium klotzschianum subsp. davidsonii</name>
    <dbReference type="NCBI Taxonomy" id="34287"/>
    <lineage>
        <taxon>Eukaryota</taxon>
        <taxon>Viridiplantae</taxon>
        <taxon>Streptophyta</taxon>
        <taxon>Embryophyta</taxon>
        <taxon>Tracheophyta</taxon>
        <taxon>Spermatophyta</taxon>
        <taxon>Magnoliopsida</taxon>
        <taxon>eudicotyledons</taxon>
        <taxon>Gunneridae</taxon>
        <taxon>Pentapetalae</taxon>
        <taxon>rosids</taxon>
        <taxon>malvids</taxon>
        <taxon>Malvales</taxon>
        <taxon>Malvaceae</taxon>
        <taxon>Malvoideae</taxon>
        <taxon>Gossypium</taxon>
    </lineage>
</organism>
<evidence type="ECO:0000313" key="1">
    <source>
        <dbReference type="EMBL" id="MBA0638727.1"/>
    </source>
</evidence>
<gene>
    <name evidence="1" type="ORF">Godav_028824</name>
</gene>
<name>A0A7J8TKK4_GOSDV</name>
<proteinExistence type="predicted"/>
<dbReference type="AlphaFoldDB" id="A0A7J8TKK4"/>
<keyword evidence="2" id="KW-1185">Reference proteome</keyword>
<reference evidence="1 2" key="1">
    <citation type="journal article" date="2019" name="Genome Biol. Evol.">
        <title>Insights into the evolution of the New World diploid cottons (Gossypium, subgenus Houzingenia) based on genome sequencing.</title>
        <authorList>
            <person name="Grover C.E."/>
            <person name="Arick M.A. 2nd"/>
            <person name="Thrash A."/>
            <person name="Conover J.L."/>
            <person name="Sanders W.S."/>
            <person name="Peterson D.G."/>
            <person name="Frelichowski J.E."/>
            <person name="Scheffler J.A."/>
            <person name="Scheffler B.E."/>
            <person name="Wendel J.F."/>
        </authorList>
    </citation>
    <scope>NUCLEOTIDE SEQUENCE [LARGE SCALE GENOMIC DNA]</scope>
    <source>
        <strain evidence="1">27</strain>
        <tissue evidence="1">Leaf</tissue>
    </source>
</reference>
<comment type="caution">
    <text evidence="1">The sequence shown here is derived from an EMBL/GenBank/DDBJ whole genome shotgun (WGS) entry which is preliminary data.</text>
</comment>
<dbReference type="Proteomes" id="UP000593561">
    <property type="component" value="Unassembled WGS sequence"/>
</dbReference>
<sequence>MDLVLSLIREIYMKNMNQSLKKGKEKKASRLFMMKRISFKRMIWRSCRMTNTLLRKIWLFPDEMKIRFM</sequence>
<protein>
    <submittedName>
        <fullName evidence="1">Uncharacterized protein</fullName>
    </submittedName>
</protein>
<evidence type="ECO:0000313" key="2">
    <source>
        <dbReference type="Proteomes" id="UP000593561"/>
    </source>
</evidence>
<dbReference type="EMBL" id="JABFAC010251082">
    <property type="protein sequence ID" value="MBA0638727.1"/>
    <property type="molecule type" value="Genomic_DNA"/>
</dbReference>